<accession>A0A0F9U5D3</accession>
<comment type="caution">
    <text evidence="2">The sequence shown here is derived from an EMBL/GenBank/DDBJ whole genome shotgun (WGS) entry which is preliminary data.</text>
</comment>
<feature type="transmembrane region" description="Helical" evidence="1">
    <location>
        <begin position="99"/>
        <end position="118"/>
    </location>
</feature>
<evidence type="ECO:0000256" key="1">
    <source>
        <dbReference type="SAM" id="Phobius"/>
    </source>
</evidence>
<dbReference type="AlphaFoldDB" id="A0A0F9U5D3"/>
<feature type="transmembrane region" description="Helical" evidence="1">
    <location>
        <begin position="138"/>
        <end position="157"/>
    </location>
</feature>
<keyword evidence="1" id="KW-0472">Membrane</keyword>
<gene>
    <name evidence="2" type="ORF">LCGC14_0571570</name>
</gene>
<feature type="transmembrane region" description="Helical" evidence="1">
    <location>
        <begin position="220"/>
        <end position="241"/>
    </location>
</feature>
<proteinExistence type="predicted"/>
<sequence length="250" mass="27579">MTSTKSTMNKIAEVTIFFWIIKIIATTLGEMSGDMLAQTLNLGYVVGLGITGAFLVTVLFFQIRADKYHPALFWAAIVGTTMVGTEISDMMDRTFGLGYVWGSAILLTGLLATLAVWYMRDGNLSVDPIIRKDAEITFWIAVLFSNSLGTAFGDFLVDVVNLSYVQGAMVTMGVIAVVLLLHYTKAMNEVALFWIAFVFTRPFGATFGDLMTKPLNKGGLALGTYWASLVSLLLIIFFVYLSHRFDKKRA</sequence>
<protein>
    <recommendedName>
        <fullName evidence="3">Membrane-anchored protein</fullName>
    </recommendedName>
</protein>
<keyword evidence="1" id="KW-0812">Transmembrane</keyword>
<feature type="transmembrane region" description="Helical" evidence="1">
    <location>
        <begin position="68"/>
        <end position="87"/>
    </location>
</feature>
<organism evidence="2">
    <name type="scientific">marine sediment metagenome</name>
    <dbReference type="NCBI Taxonomy" id="412755"/>
    <lineage>
        <taxon>unclassified sequences</taxon>
        <taxon>metagenomes</taxon>
        <taxon>ecological metagenomes</taxon>
    </lineage>
</organism>
<reference evidence="2" key="1">
    <citation type="journal article" date="2015" name="Nature">
        <title>Complex archaea that bridge the gap between prokaryotes and eukaryotes.</title>
        <authorList>
            <person name="Spang A."/>
            <person name="Saw J.H."/>
            <person name="Jorgensen S.L."/>
            <person name="Zaremba-Niedzwiedzka K."/>
            <person name="Martijn J."/>
            <person name="Lind A.E."/>
            <person name="van Eijk R."/>
            <person name="Schleper C."/>
            <person name="Guy L."/>
            <person name="Ettema T.J."/>
        </authorList>
    </citation>
    <scope>NUCLEOTIDE SEQUENCE</scope>
</reference>
<keyword evidence="1" id="KW-1133">Transmembrane helix</keyword>
<evidence type="ECO:0008006" key="3">
    <source>
        <dbReference type="Google" id="ProtNLM"/>
    </source>
</evidence>
<feature type="transmembrane region" description="Helical" evidence="1">
    <location>
        <begin position="190"/>
        <end position="208"/>
    </location>
</feature>
<dbReference type="InterPro" id="IPR007136">
    <property type="entry name" value="DUF347"/>
</dbReference>
<evidence type="ECO:0000313" key="2">
    <source>
        <dbReference type="EMBL" id="KKN56511.1"/>
    </source>
</evidence>
<dbReference type="EMBL" id="LAZR01000840">
    <property type="protein sequence ID" value="KKN56511.1"/>
    <property type="molecule type" value="Genomic_DNA"/>
</dbReference>
<feature type="transmembrane region" description="Helical" evidence="1">
    <location>
        <begin position="41"/>
        <end position="61"/>
    </location>
</feature>
<feature type="transmembrane region" description="Helical" evidence="1">
    <location>
        <begin position="163"/>
        <end position="183"/>
    </location>
</feature>
<name>A0A0F9U5D3_9ZZZZ</name>
<feature type="transmembrane region" description="Helical" evidence="1">
    <location>
        <begin position="12"/>
        <end position="29"/>
    </location>
</feature>
<dbReference type="Pfam" id="PF03988">
    <property type="entry name" value="DUF347"/>
    <property type="match status" value="4"/>
</dbReference>